<proteinExistence type="inferred from homology"/>
<dbReference type="InterPro" id="IPR006839">
    <property type="entry name" value="DarP"/>
</dbReference>
<dbReference type="PANTHER" id="PTHR38101:SF1">
    <property type="entry name" value="UPF0307 PROTEIN YJGA"/>
    <property type="match status" value="1"/>
</dbReference>
<dbReference type="EMBL" id="CP133720">
    <property type="protein sequence ID" value="WMW82024.1"/>
    <property type="molecule type" value="Genomic_DNA"/>
</dbReference>
<evidence type="ECO:0000256" key="5">
    <source>
        <dbReference type="HAMAP-Rule" id="MF_00765"/>
    </source>
</evidence>
<reference evidence="7" key="1">
    <citation type="submission" date="2023-09" db="EMBL/GenBank/DDBJ databases">
        <title>Undibacterium sp. 20NA77.5 isolated from freshwater.</title>
        <authorList>
            <person name="Le V."/>
            <person name="Ko S.-R."/>
            <person name="Ahn C.-Y."/>
            <person name="Oh H.-M."/>
        </authorList>
    </citation>
    <scope>NUCLEOTIDE SEQUENCE</scope>
    <source>
        <strain evidence="7">20NA77.5</strain>
    </source>
</reference>
<protein>
    <recommendedName>
        <fullName evidence="5">Dual-action ribosomal maturation protein DarP</fullName>
    </recommendedName>
    <alternativeName>
        <fullName evidence="5">Large ribosomal subunit assembly factor DarP</fullName>
    </alternativeName>
</protein>
<keyword evidence="2 5" id="KW-0690">Ribosome biogenesis</keyword>
<dbReference type="RefSeq" id="WP_309483501.1">
    <property type="nucleotide sequence ID" value="NZ_CP133720.1"/>
</dbReference>
<dbReference type="HAMAP" id="MF_00765">
    <property type="entry name" value="DarP"/>
    <property type="match status" value="1"/>
</dbReference>
<dbReference type="Gene3D" id="1.10.60.30">
    <property type="entry name" value="PSPTO4464-like domains"/>
    <property type="match status" value="2"/>
</dbReference>
<comment type="function">
    <text evidence="5">Member of a network of 50S ribosomal subunit biogenesis factors which assembles along the 30S-50S interface, preventing incorrect 23S rRNA structures from forming. Promotes peptidyl transferase center (PTC) maturation.</text>
</comment>
<dbReference type="CDD" id="cd16331">
    <property type="entry name" value="YjgA-like"/>
    <property type="match status" value="1"/>
</dbReference>
<comment type="similarity">
    <text evidence="5">Belongs to the DarP family.</text>
</comment>
<keyword evidence="8" id="KW-1185">Reference proteome</keyword>
<evidence type="ECO:0000256" key="4">
    <source>
        <dbReference type="ARBA" id="ARBA00022884"/>
    </source>
</evidence>
<comment type="subcellular location">
    <subcellularLocation>
        <location evidence="5">Cytoplasm</location>
    </subcellularLocation>
    <text evidence="5">Associates with late stage pre-50S ribosomal subunits.</text>
</comment>
<dbReference type="Proteomes" id="UP001181355">
    <property type="component" value="Chromosome"/>
</dbReference>
<keyword evidence="4 5" id="KW-0694">RNA-binding</keyword>
<dbReference type="PANTHER" id="PTHR38101">
    <property type="entry name" value="UPF0307 PROTEIN YJGA"/>
    <property type="match status" value="1"/>
</dbReference>
<keyword evidence="1 5" id="KW-0963">Cytoplasm</keyword>
<sequence>MPNPNRGSCGYQSNEFEQEYERPSKSELKRQMTALQKLGQELVDAPRDRVKRVPMPEDVRDAILECQTITNHEGRRRQMQFVGKKMRTLDETEVALIQKTIDSWKGASKAETAAMHSLERKREKLLANDTALTELLAENPELDVQHLRTLIRNARKEQAENKPPKAYREIFQILKEIQQKQNAASQAEDADAADEEDDA</sequence>
<dbReference type="InterPro" id="IPR023153">
    <property type="entry name" value="DarP_sf"/>
</dbReference>
<dbReference type="PIRSF" id="PIRSF016183">
    <property type="entry name" value="UCP016183"/>
    <property type="match status" value="1"/>
</dbReference>
<dbReference type="SUPFAM" id="SSF158710">
    <property type="entry name" value="PSPTO4464-like"/>
    <property type="match status" value="1"/>
</dbReference>
<keyword evidence="3 5" id="KW-0699">rRNA-binding</keyword>
<dbReference type="NCBIfam" id="NF003593">
    <property type="entry name" value="PRK05255.1-1"/>
    <property type="match status" value="1"/>
</dbReference>
<feature type="region of interest" description="Disordered" evidence="6">
    <location>
        <begin position="1"/>
        <end position="27"/>
    </location>
</feature>
<gene>
    <name evidence="7" type="primary">yjgA</name>
    <name evidence="5" type="synonym">darP</name>
    <name evidence="7" type="ORF">RF679_06985</name>
</gene>
<evidence type="ECO:0000256" key="6">
    <source>
        <dbReference type="SAM" id="MobiDB-lite"/>
    </source>
</evidence>
<name>A0ABY9RMH3_9BURK</name>
<evidence type="ECO:0000256" key="2">
    <source>
        <dbReference type="ARBA" id="ARBA00022517"/>
    </source>
</evidence>
<evidence type="ECO:0000313" key="8">
    <source>
        <dbReference type="Proteomes" id="UP001181355"/>
    </source>
</evidence>
<evidence type="ECO:0000256" key="3">
    <source>
        <dbReference type="ARBA" id="ARBA00022730"/>
    </source>
</evidence>
<feature type="compositionally biased region" description="Acidic residues" evidence="6">
    <location>
        <begin position="188"/>
        <end position="199"/>
    </location>
</feature>
<evidence type="ECO:0000313" key="7">
    <source>
        <dbReference type="EMBL" id="WMW82024.1"/>
    </source>
</evidence>
<accession>A0ABY9RMH3</accession>
<feature type="region of interest" description="Disordered" evidence="6">
    <location>
        <begin position="178"/>
        <end position="199"/>
    </location>
</feature>
<dbReference type="Pfam" id="PF04751">
    <property type="entry name" value="DarP"/>
    <property type="match status" value="1"/>
</dbReference>
<evidence type="ECO:0000256" key="1">
    <source>
        <dbReference type="ARBA" id="ARBA00022490"/>
    </source>
</evidence>
<organism evidence="7 8">
    <name type="scientific">Undibacterium cyanobacteriorum</name>
    <dbReference type="NCBI Taxonomy" id="3073561"/>
    <lineage>
        <taxon>Bacteria</taxon>
        <taxon>Pseudomonadati</taxon>
        <taxon>Pseudomonadota</taxon>
        <taxon>Betaproteobacteria</taxon>
        <taxon>Burkholderiales</taxon>
        <taxon>Oxalobacteraceae</taxon>
        <taxon>Undibacterium</taxon>
    </lineage>
</organism>